<feature type="domain" description="Alpha-galactosidase NEW3" evidence="3">
    <location>
        <begin position="388"/>
        <end position="460"/>
    </location>
</feature>
<dbReference type="Proteomes" id="UP001251524">
    <property type="component" value="Unassembled WGS sequence"/>
</dbReference>
<feature type="signal peptide" evidence="1">
    <location>
        <begin position="1"/>
        <end position="32"/>
    </location>
</feature>
<evidence type="ECO:0000259" key="2">
    <source>
        <dbReference type="Pfam" id="PF05548"/>
    </source>
</evidence>
<evidence type="ECO:0000313" key="4">
    <source>
        <dbReference type="EMBL" id="MDR7133241.1"/>
    </source>
</evidence>
<proteinExistence type="predicted"/>
<dbReference type="InterPro" id="IPR008964">
    <property type="entry name" value="Invasin/intimin_cell_adhesion"/>
</dbReference>
<dbReference type="InterPro" id="IPR013783">
    <property type="entry name" value="Ig-like_fold"/>
</dbReference>
<name>A0ABU1W6N1_9GAMM</name>
<dbReference type="Gene3D" id="2.60.40.10">
    <property type="entry name" value="Immunoglobulins"/>
    <property type="match status" value="2"/>
</dbReference>
<feature type="domain" description="Peptidase M11 gametolysin" evidence="2">
    <location>
        <begin position="71"/>
        <end position="286"/>
    </location>
</feature>
<evidence type="ECO:0000259" key="3">
    <source>
        <dbReference type="Pfam" id="PF10633"/>
    </source>
</evidence>
<evidence type="ECO:0008006" key="6">
    <source>
        <dbReference type="Google" id="ProtNLM"/>
    </source>
</evidence>
<dbReference type="RefSeq" id="WP_310057655.1">
    <property type="nucleotide sequence ID" value="NZ_JAVDVY010000001.1"/>
</dbReference>
<dbReference type="PANTHER" id="PTHR41775:SF1">
    <property type="entry name" value="PEPTIDASE M6-LIKE DOMAIN-CONTAINING PROTEIN"/>
    <property type="match status" value="1"/>
</dbReference>
<organism evidence="4 5">
    <name type="scientific">Lysobacter niastensis</name>
    <dbReference type="NCBI Taxonomy" id="380629"/>
    <lineage>
        <taxon>Bacteria</taxon>
        <taxon>Pseudomonadati</taxon>
        <taxon>Pseudomonadota</taxon>
        <taxon>Gammaproteobacteria</taxon>
        <taxon>Lysobacterales</taxon>
        <taxon>Lysobacteraceae</taxon>
        <taxon>Lysobacter</taxon>
    </lineage>
</organism>
<comment type="caution">
    <text evidence="4">The sequence shown here is derived from an EMBL/GenBank/DDBJ whole genome shotgun (WGS) entry which is preliminary data.</text>
</comment>
<keyword evidence="5" id="KW-1185">Reference proteome</keyword>
<keyword evidence="1" id="KW-0732">Signal</keyword>
<reference evidence="4 5" key="1">
    <citation type="submission" date="2023-07" db="EMBL/GenBank/DDBJ databases">
        <title>Sorghum-associated microbial communities from plants grown in Nebraska, USA.</title>
        <authorList>
            <person name="Schachtman D."/>
        </authorList>
    </citation>
    <scope>NUCLEOTIDE SEQUENCE [LARGE SCALE GENOMIC DNA]</scope>
    <source>
        <strain evidence="4 5">BE198</strain>
    </source>
</reference>
<gene>
    <name evidence="4" type="ORF">J2X06_000425</name>
</gene>
<dbReference type="InterPro" id="IPR018905">
    <property type="entry name" value="A-galactase_NEW3"/>
</dbReference>
<dbReference type="SUPFAM" id="SSF49373">
    <property type="entry name" value="Invasin/intimin cell-adhesion fragments"/>
    <property type="match status" value="1"/>
</dbReference>
<dbReference type="Pfam" id="PF10633">
    <property type="entry name" value="NPCBM_assoc"/>
    <property type="match status" value="1"/>
</dbReference>
<dbReference type="EMBL" id="JAVDVY010000001">
    <property type="protein sequence ID" value="MDR7133241.1"/>
    <property type="molecule type" value="Genomic_DNA"/>
</dbReference>
<protein>
    <recommendedName>
        <fullName evidence="6">Alpha-galactosidase NEW3 domain-containing protein</fullName>
    </recommendedName>
</protein>
<evidence type="ECO:0000256" key="1">
    <source>
        <dbReference type="SAM" id="SignalP"/>
    </source>
</evidence>
<sequence length="585" mass="59128">MPISRAFRHAGVLPAALLSLASLAGIAGTANAQATSAPVVGEQKTAVILVNFQDDASQPITPAAANALVFGEVSDFYWEASYQRTFLSGNTYGWFTVPVSAATCDAPAIAREANAAAAAAGVDLSGYTHLVYQFPYRSACGWSGANDRGDRGENRVFVNGVRTFKVIAHELGHRFGLFHSDSLDCGTAVLGASCTQNSYGDQADAMGNRDAHFNAFQKERLGWFNAAGAPALTTVTASGRYTLEAYETKSGGVKALKLLKSVDPATGQKTWYYLEYRQPIGFDASLADAGNLAQGLLIRTGTVASGGFATSLLLDATPGSNSVNAYDVMDGALAVGRSFTDADAGMTISLVSADATGAVVDVNLGGQAAQCIRTAPTLALSGPTASVAAGTANTYTVTVSNRDSAGCAATSFNLASNVPTGWNGNLAATSVSMGAGTSASTTLIVTSPVAATAGTYTVGVGAASGAGSVHTASASAVYSVAAANTGTLTETLGTDKTSYVRGESVRMSARVFKGGVPVSGATVKFSISVPGGGVTTITATTASDGYGRATYKLGKGKGAIGAYQVRADASNSGASATASVAFDVR</sequence>
<dbReference type="InterPro" id="IPR008752">
    <property type="entry name" value="Peptidase_M11"/>
</dbReference>
<dbReference type="SUPFAM" id="SSF55486">
    <property type="entry name" value="Metalloproteases ('zincins'), catalytic domain"/>
    <property type="match status" value="2"/>
</dbReference>
<feature type="chain" id="PRO_5047179239" description="Alpha-galactosidase NEW3 domain-containing protein" evidence="1">
    <location>
        <begin position="33"/>
        <end position="585"/>
    </location>
</feature>
<evidence type="ECO:0000313" key="5">
    <source>
        <dbReference type="Proteomes" id="UP001251524"/>
    </source>
</evidence>
<dbReference type="PANTHER" id="PTHR41775">
    <property type="entry name" value="SECRETED PROTEIN-RELATED"/>
    <property type="match status" value="1"/>
</dbReference>
<dbReference type="Pfam" id="PF05548">
    <property type="entry name" value="Peptidase_M11"/>
    <property type="match status" value="1"/>
</dbReference>
<accession>A0ABU1W6N1</accession>